<feature type="domain" description="Tr-type G" evidence="5">
    <location>
        <begin position="53"/>
        <end position="233"/>
    </location>
</feature>
<keyword evidence="2" id="KW-0342">GTP-binding</keyword>
<dbReference type="AlphaFoldDB" id="A0A830HJ32"/>
<dbReference type="InterPro" id="IPR000795">
    <property type="entry name" value="T_Tr_GTP-bd_dom"/>
</dbReference>
<dbReference type="PANTHER" id="PTHR43512">
    <property type="entry name" value="TRANSLATION FACTOR GUF1-RELATED"/>
    <property type="match status" value="1"/>
</dbReference>
<dbReference type="Proteomes" id="UP000660262">
    <property type="component" value="Unassembled WGS sequence"/>
</dbReference>
<evidence type="ECO:0000256" key="2">
    <source>
        <dbReference type="ARBA" id="ARBA00023134"/>
    </source>
</evidence>
<dbReference type="SUPFAM" id="SSF50447">
    <property type="entry name" value="Translation proteins"/>
    <property type="match status" value="1"/>
</dbReference>
<dbReference type="Gene3D" id="3.30.70.870">
    <property type="entry name" value="Elongation Factor G (Translational Gtpase), domain 3"/>
    <property type="match status" value="1"/>
</dbReference>
<dbReference type="GO" id="GO:0045727">
    <property type="term" value="P:positive regulation of translation"/>
    <property type="evidence" value="ECO:0007669"/>
    <property type="project" value="TreeGrafter"/>
</dbReference>
<dbReference type="GO" id="GO:0005739">
    <property type="term" value="C:mitochondrion"/>
    <property type="evidence" value="ECO:0007669"/>
    <property type="project" value="TreeGrafter"/>
</dbReference>
<dbReference type="SUPFAM" id="SSF54980">
    <property type="entry name" value="EF-G C-terminal domain-like"/>
    <property type="match status" value="2"/>
</dbReference>
<evidence type="ECO:0000259" key="5">
    <source>
        <dbReference type="PROSITE" id="PS51722"/>
    </source>
</evidence>
<dbReference type="NCBIfam" id="TIGR00231">
    <property type="entry name" value="small_GTP"/>
    <property type="match status" value="1"/>
</dbReference>
<accession>A0A830HJ32</accession>
<feature type="region of interest" description="Disordered" evidence="4">
    <location>
        <begin position="540"/>
        <end position="559"/>
    </location>
</feature>
<dbReference type="InterPro" id="IPR013842">
    <property type="entry name" value="LepA_CTD"/>
</dbReference>
<dbReference type="InterPro" id="IPR009000">
    <property type="entry name" value="Transl_B-barrel_sf"/>
</dbReference>
<dbReference type="GO" id="GO:0097177">
    <property type="term" value="F:mitochondrial ribosome binding"/>
    <property type="evidence" value="ECO:0007669"/>
    <property type="project" value="TreeGrafter"/>
</dbReference>
<dbReference type="PROSITE" id="PS51722">
    <property type="entry name" value="G_TR_2"/>
    <property type="match status" value="1"/>
</dbReference>
<dbReference type="InterPro" id="IPR038363">
    <property type="entry name" value="LepA_C_sf"/>
</dbReference>
<dbReference type="InterPro" id="IPR005225">
    <property type="entry name" value="Small_GTP-bd"/>
</dbReference>
<evidence type="ECO:0000256" key="1">
    <source>
        <dbReference type="ARBA" id="ARBA00022741"/>
    </source>
</evidence>
<feature type="region of interest" description="Disordered" evidence="4">
    <location>
        <begin position="698"/>
        <end position="719"/>
    </location>
</feature>
<feature type="compositionally biased region" description="Polar residues" evidence="4">
    <location>
        <begin position="364"/>
        <end position="383"/>
    </location>
</feature>
<dbReference type="InterPro" id="IPR035647">
    <property type="entry name" value="EFG_III/V"/>
</dbReference>
<dbReference type="SUPFAM" id="SSF52540">
    <property type="entry name" value="P-loop containing nucleoside triphosphate hydrolases"/>
    <property type="match status" value="1"/>
</dbReference>
<dbReference type="Gene3D" id="2.40.30.10">
    <property type="entry name" value="Translation factors"/>
    <property type="match status" value="1"/>
</dbReference>
<gene>
    <name evidence="6" type="ORF">PPROV_000611800</name>
</gene>
<dbReference type="Gene3D" id="3.40.50.300">
    <property type="entry name" value="P-loop containing nucleotide triphosphate hydrolases"/>
    <property type="match status" value="1"/>
</dbReference>
<feature type="compositionally biased region" description="Basic and acidic residues" evidence="4">
    <location>
        <begin position="540"/>
        <end position="549"/>
    </location>
</feature>
<evidence type="ECO:0000256" key="3">
    <source>
        <dbReference type="ARBA" id="ARBA00023136"/>
    </source>
</evidence>
<evidence type="ECO:0000313" key="6">
    <source>
        <dbReference type="EMBL" id="GHP07376.1"/>
    </source>
</evidence>
<dbReference type="InterPro" id="IPR006297">
    <property type="entry name" value="EF-4"/>
</dbReference>
<reference evidence="6" key="1">
    <citation type="submission" date="2020-10" db="EMBL/GenBank/DDBJ databases">
        <title>Unveiling of a novel bifunctional photoreceptor, Dualchrome1, isolated from a cosmopolitan green alga.</title>
        <authorList>
            <person name="Suzuki S."/>
            <person name="Kawachi M."/>
        </authorList>
    </citation>
    <scope>NUCLEOTIDE SEQUENCE</scope>
    <source>
        <strain evidence="6">NIES 2893</strain>
    </source>
</reference>
<dbReference type="GO" id="GO:0003924">
    <property type="term" value="F:GTPase activity"/>
    <property type="evidence" value="ECO:0007669"/>
    <property type="project" value="InterPro"/>
</dbReference>
<feature type="region of interest" description="Disordered" evidence="4">
    <location>
        <begin position="354"/>
        <end position="383"/>
    </location>
</feature>
<keyword evidence="1" id="KW-0547">Nucleotide-binding</keyword>
<keyword evidence="7" id="KW-1185">Reference proteome</keyword>
<sequence length="743" mass="80041">MAGPALLSRSFQEGFRFFSSTSTGSSSNPVFSNHTSAKNHDVVVWTPSSFDSEHVRNFCVIAHVDHGKSTLCDRLYERALGIKAKSTQMLDDLPVERERGITVKARPLSLVSNTPGEPPFLLNLVDTPGHSDFYGEVTRNLRAVEGAILLVDATQGIQAQTVAAYRAAQESGCVVVPCLNKVDLPHAEVPRWRAEVAALTGTKEADVFELSAKTGAGVEDLLNALPYLLPPPETTLSSEDDAAAAAADDDDDNDDGKQQLAKLLLLDAKAVQHKRGLVCTVRVLRGCVRKGQPMLSSHTHRAHDIHEVGVFDPELRAVDELREGHVGYVCVAMKAGSGEFMAGSMLERVDDARRAGAGAPPPSMKQSTKSTAVTTTSGDNNNNTADEVPFVGVFCGIFPLPGENHHSFQNAVDKLVANEPSVHARPESSQALGLGMRLGFQGPLHKEIFMSRLQQEHGVEVICTAATVPCRISWGGDKVATVASAEQFRSTVDVAEREVSTRSSRAIRTQELLVRLNVLCRSEDVGGILTLLSDRRGVPCEDPDAERRATAGGGGDGGGRSMHVTGYDWQNITYRIPLGSVVDDTFASEMKSLSSGYASYRWDVLGFEDSDMVRLDVLVDGKVAEPLAQLVHRSRAQSTGSELITSLAENISRRQYDVILQASVANRILARTTVKAVRRDVTSKCYGGDVSRKKKLLEKQKEGKKKMKALGARSSSASEDVASAYVDILRVGGGSSGGGRSRR</sequence>
<feature type="region of interest" description="Disordered" evidence="4">
    <location>
        <begin position="233"/>
        <end position="254"/>
    </location>
</feature>
<dbReference type="Gene3D" id="3.30.70.2570">
    <property type="entry name" value="Elongation factor 4, C-terminal domain"/>
    <property type="match status" value="1"/>
</dbReference>
<dbReference type="InterPro" id="IPR027417">
    <property type="entry name" value="P-loop_NTPase"/>
</dbReference>
<comment type="caution">
    <text evidence="6">The sequence shown here is derived from an EMBL/GenBank/DDBJ whole genome shotgun (WGS) entry which is preliminary data.</text>
</comment>
<protein>
    <recommendedName>
        <fullName evidence="5">Tr-type G domain-containing protein</fullName>
    </recommendedName>
</protein>
<dbReference type="PRINTS" id="PR00315">
    <property type="entry name" value="ELONGATNFCT"/>
</dbReference>
<dbReference type="PANTHER" id="PTHR43512:SF7">
    <property type="entry name" value="TRANSLATION FACTOR GUF1, MITOCHONDRIAL"/>
    <property type="match status" value="1"/>
</dbReference>
<organism evidence="6 7">
    <name type="scientific">Pycnococcus provasolii</name>
    <dbReference type="NCBI Taxonomy" id="41880"/>
    <lineage>
        <taxon>Eukaryota</taxon>
        <taxon>Viridiplantae</taxon>
        <taxon>Chlorophyta</taxon>
        <taxon>Pseudoscourfieldiophyceae</taxon>
        <taxon>Pseudoscourfieldiales</taxon>
        <taxon>Pycnococcaceae</taxon>
        <taxon>Pycnococcus</taxon>
    </lineage>
</organism>
<feature type="compositionally biased region" description="Basic residues" evidence="4">
    <location>
        <begin position="698"/>
        <end position="708"/>
    </location>
</feature>
<proteinExistence type="predicted"/>
<dbReference type="OrthoDB" id="1074at2759"/>
<dbReference type="Pfam" id="PF06421">
    <property type="entry name" value="LepA_C"/>
    <property type="match status" value="1"/>
</dbReference>
<dbReference type="Gene3D" id="3.30.70.240">
    <property type="match status" value="1"/>
</dbReference>
<evidence type="ECO:0000313" key="7">
    <source>
        <dbReference type="Proteomes" id="UP000660262"/>
    </source>
</evidence>
<name>A0A830HJ32_9CHLO</name>
<feature type="compositionally biased region" description="Acidic residues" evidence="4">
    <location>
        <begin position="238"/>
        <end position="254"/>
    </location>
</feature>
<dbReference type="GO" id="GO:0005525">
    <property type="term" value="F:GTP binding"/>
    <property type="evidence" value="ECO:0007669"/>
    <property type="project" value="UniProtKB-KW"/>
</dbReference>
<dbReference type="Pfam" id="PF00009">
    <property type="entry name" value="GTP_EFTU"/>
    <property type="match status" value="1"/>
</dbReference>
<evidence type="ECO:0000256" key="4">
    <source>
        <dbReference type="SAM" id="MobiDB-lite"/>
    </source>
</evidence>
<keyword evidence="3" id="KW-0472">Membrane</keyword>
<dbReference type="EMBL" id="BNJQ01000016">
    <property type="protein sequence ID" value="GHP07376.1"/>
    <property type="molecule type" value="Genomic_DNA"/>
</dbReference>